<feature type="transmembrane region" description="Helical" evidence="8">
    <location>
        <begin position="359"/>
        <end position="380"/>
    </location>
</feature>
<feature type="transmembrane region" description="Helical" evidence="8">
    <location>
        <begin position="291"/>
        <end position="321"/>
    </location>
</feature>
<keyword evidence="3" id="KW-0808">Transferase</keyword>
<gene>
    <name evidence="9" type="ORF">Dfulv_02410</name>
</gene>
<organism evidence="9 10">
    <name type="scientific">Dactylosporangium fulvum</name>
    <dbReference type="NCBI Taxonomy" id="53359"/>
    <lineage>
        <taxon>Bacteria</taxon>
        <taxon>Bacillati</taxon>
        <taxon>Actinomycetota</taxon>
        <taxon>Actinomycetes</taxon>
        <taxon>Micromonosporales</taxon>
        <taxon>Micromonosporaceae</taxon>
        <taxon>Dactylosporangium</taxon>
    </lineage>
</organism>
<feature type="transmembrane region" description="Helical" evidence="8">
    <location>
        <begin position="6"/>
        <end position="24"/>
    </location>
</feature>
<comment type="subcellular location">
    <subcellularLocation>
        <location evidence="1">Cell membrane</location>
        <topology evidence="1">Multi-pass membrane protein</topology>
    </subcellularLocation>
</comment>
<name>A0ABY5VZH3_9ACTN</name>
<feature type="transmembrane region" description="Helical" evidence="8">
    <location>
        <begin position="147"/>
        <end position="166"/>
    </location>
</feature>
<evidence type="ECO:0000256" key="7">
    <source>
        <dbReference type="ARBA" id="ARBA00024033"/>
    </source>
</evidence>
<sequence>MGPITAVAWRLGVAAVVWLVVGAGQDRYGNRHNFSDLRIYHLAVRWWRDGRPLYDFSVPDPTQGSLGFTYPPFAALILRPLAGFAWPVPVQVAFGTVSVLAFAVSLWLLLLPVARHLGQPTWFVFLLAVPLASALEPIRETFTFGQVNFVLVALVLVDLLILGAVSSRWTGVGIGLAAAVKLTPGIFILYLLCTRRWRAAGVATATATAATAAAWAVAPGDSWTYWTRTLVDGDGIGHPEYLFNQSLMGIVARASDPPQRVLWLLLVAAVVGFGMWRAARAYTGGSELTGLTLAGLVGCLASPVTWVHHIFWFIPAILLLVIAGTRPLRWPPLLGAAAIYCTVTFSVISFYAYDLHEPGGIAGAVLGNWDALLMLVLLAAMPASLSREPVVMPSSAATGQIPSTSS</sequence>
<feature type="transmembrane region" description="Helical" evidence="8">
    <location>
        <begin position="333"/>
        <end position="353"/>
    </location>
</feature>
<keyword evidence="10" id="KW-1185">Reference proteome</keyword>
<evidence type="ECO:0000256" key="8">
    <source>
        <dbReference type="SAM" id="Phobius"/>
    </source>
</evidence>
<protein>
    <submittedName>
        <fullName evidence="9">Glycosyltransferase 87 family protein</fullName>
    </submittedName>
</protein>
<proteinExistence type="inferred from homology"/>
<reference evidence="9" key="2">
    <citation type="submission" date="2022-09" db="EMBL/GenBank/DDBJ databases">
        <title>Biosynthetic gene clusters of Dactylosporangioum fulvum.</title>
        <authorList>
            <person name="Caradec T."/>
        </authorList>
    </citation>
    <scope>NUCLEOTIDE SEQUENCE</scope>
    <source>
        <strain evidence="9">NRRL B-16292</strain>
    </source>
</reference>
<evidence type="ECO:0000256" key="5">
    <source>
        <dbReference type="ARBA" id="ARBA00022989"/>
    </source>
</evidence>
<comment type="similarity">
    <text evidence="7">Belongs to the glycosyltransferase 87 family.</text>
</comment>
<dbReference type="EMBL" id="CP073720">
    <property type="protein sequence ID" value="UWP83182.1"/>
    <property type="molecule type" value="Genomic_DNA"/>
</dbReference>
<evidence type="ECO:0000256" key="3">
    <source>
        <dbReference type="ARBA" id="ARBA00022679"/>
    </source>
</evidence>
<evidence type="ECO:0000256" key="1">
    <source>
        <dbReference type="ARBA" id="ARBA00004651"/>
    </source>
</evidence>
<keyword evidence="6 8" id="KW-0472">Membrane</keyword>
<dbReference type="RefSeq" id="WP_259860962.1">
    <property type="nucleotide sequence ID" value="NZ_BAAAST010000024.1"/>
</dbReference>
<evidence type="ECO:0000256" key="6">
    <source>
        <dbReference type="ARBA" id="ARBA00023136"/>
    </source>
</evidence>
<feature type="transmembrane region" description="Helical" evidence="8">
    <location>
        <begin position="88"/>
        <end position="111"/>
    </location>
</feature>
<evidence type="ECO:0000256" key="2">
    <source>
        <dbReference type="ARBA" id="ARBA00022475"/>
    </source>
</evidence>
<reference evidence="9" key="1">
    <citation type="submission" date="2021-04" db="EMBL/GenBank/DDBJ databases">
        <authorList>
            <person name="Hartkoorn R.C."/>
            <person name="Beaudoing E."/>
            <person name="Hot D."/>
        </authorList>
    </citation>
    <scope>NUCLEOTIDE SEQUENCE</scope>
    <source>
        <strain evidence="9">NRRL B-16292</strain>
    </source>
</reference>
<keyword evidence="5 8" id="KW-1133">Transmembrane helix</keyword>
<dbReference type="Proteomes" id="UP001059617">
    <property type="component" value="Chromosome"/>
</dbReference>
<feature type="transmembrane region" description="Helical" evidence="8">
    <location>
        <begin position="172"/>
        <end position="192"/>
    </location>
</feature>
<evidence type="ECO:0000313" key="10">
    <source>
        <dbReference type="Proteomes" id="UP001059617"/>
    </source>
</evidence>
<accession>A0ABY5VZH3</accession>
<dbReference type="Pfam" id="PF09594">
    <property type="entry name" value="GT87"/>
    <property type="match status" value="1"/>
</dbReference>
<dbReference type="InterPro" id="IPR018584">
    <property type="entry name" value="GT87"/>
</dbReference>
<evidence type="ECO:0000256" key="4">
    <source>
        <dbReference type="ARBA" id="ARBA00022692"/>
    </source>
</evidence>
<keyword evidence="2" id="KW-1003">Cell membrane</keyword>
<keyword evidence="4 8" id="KW-0812">Transmembrane</keyword>
<evidence type="ECO:0000313" key="9">
    <source>
        <dbReference type="EMBL" id="UWP83182.1"/>
    </source>
</evidence>
<feature type="transmembrane region" description="Helical" evidence="8">
    <location>
        <begin position="261"/>
        <end position="279"/>
    </location>
</feature>